<gene>
    <name evidence="1" type="ORF">SCLCIDRAFT_1206580</name>
</gene>
<reference evidence="2" key="2">
    <citation type="submission" date="2015-01" db="EMBL/GenBank/DDBJ databases">
        <title>Evolutionary Origins and Diversification of the Mycorrhizal Mutualists.</title>
        <authorList>
            <consortium name="DOE Joint Genome Institute"/>
            <consortium name="Mycorrhizal Genomics Consortium"/>
            <person name="Kohler A."/>
            <person name="Kuo A."/>
            <person name="Nagy L.G."/>
            <person name="Floudas D."/>
            <person name="Copeland A."/>
            <person name="Barry K.W."/>
            <person name="Cichocki N."/>
            <person name="Veneault-Fourrey C."/>
            <person name="LaButti K."/>
            <person name="Lindquist E.A."/>
            <person name="Lipzen A."/>
            <person name="Lundell T."/>
            <person name="Morin E."/>
            <person name="Murat C."/>
            <person name="Riley R."/>
            <person name="Ohm R."/>
            <person name="Sun H."/>
            <person name="Tunlid A."/>
            <person name="Henrissat B."/>
            <person name="Grigoriev I.V."/>
            <person name="Hibbett D.S."/>
            <person name="Martin F."/>
        </authorList>
    </citation>
    <scope>NUCLEOTIDE SEQUENCE [LARGE SCALE GENOMIC DNA]</scope>
    <source>
        <strain evidence="2">Foug A</strain>
    </source>
</reference>
<name>A0A0C3EQM1_9AGAM</name>
<sequence length="155" mass="17688">MSGPDACTLSEGKHYISTSNTCVGLHKDPNVLNVVVNGVKTPFYFKKFQFGHSCVYKIITDKAGKDFVQHDKEWINVGGNHQEWIINPVPGHKDTYTVAPKENPGSGWTDPLTDYERQVKFVHHCRVLSLHTLFQLQLYPLNPKDPHQQFRITDN</sequence>
<dbReference type="HOGENOM" id="CLU_125610_0_0_1"/>
<accession>A0A0C3EQM1</accession>
<organism evidence="1 2">
    <name type="scientific">Scleroderma citrinum Foug A</name>
    <dbReference type="NCBI Taxonomy" id="1036808"/>
    <lineage>
        <taxon>Eukaryota</taxon>
        <taxon>Fungi</taxon>
        <taxon>Dikarya</taxon>
        <taxon>Basidiomycota</taxon>
        <taxon>Agaricomycotina</taxon>
        <taxon>Agaricomycetes</taxon>
        <taxon>Agaricomycetidae</taxon>
        <taxon>Boletales</taxon>
        <taxon>Sclerodermatineae</taxon>
        <taxon>Sclerodermataceae</taxon>
        <taxon>Scleroderma</taxon>
    </lineage>
</organism>
<dbReference type="Gene3D" id="2.80.10.50">
    <property type="match status" value="1"/>
</dbReference>
<evidence type="ECO:0000313" key="1">
    <source>
        <dbReference type="EMBL" id="KIM70449.1"/>
    </source>
</evidence>
<reference evidence="1 2" key="1">
    <citation type="submission" date="2014-04" db="EMBL/GenBank/DDBJ databases">
        <authorList>
            <consortium name="DOE Joint Genome Institute"/>
            <person name="Kuo A."/>
            <person name="Kohler A."/>
            <person name="Nagy L.G."/>
            <person name="Floudas D."/>
            <person name="Copeland A."/>
            <person name="Barry K.W."/>
            <person name="Cichocki N."/>
            <person name="Veneault-Fourrey C."/>
            <person name="LaButti K."/>
            <person name="Lindquist E.A."/>
            <person name="Lipzen A."/>
            <person name="Lundell T."/>
            <person name="Morin E."/>
            <person name="Murat C."/>
            <person name="Sun H."/>
            <person name="Tunlid A."/>
            <person name="Henrissat B."/>
            <person name="Grigoriev I.V."/>
            <person name="Hibbett D.S."/>
            <person name="Martin F."/>
            <person name="Nordberg H.P."/>
            <person name="Cantor M.N."/>
            <person name="Hua S.X."/>
        </authorList>
    </citation>
    <scope>NUCLEOTIDE SEQUENCE [LARGE SCALE GENOMIC DNA]</scope>
    <source>
        <strain evidence="1 2">Foug A</strain>
    </source>
</reference>
<proteinExistence type="predicted"/>
<dbReference type="EMBL" id="KN822004">
    <property type="protein sequence ID" value="KIM70449.1"/>
    <property type="molecule type" value="Genomic_DNA"/>
</dbReference>
<dbReference type="AlphaFoldDB" id="A0A0C3EQM1"/>
<evidence type="ECO:0008006" key="3">
    <source>
        <dbReference type="Google" id="ProtNLM"/>
    </source>
</evidence>
<evidence type="ECO:0000313" key="2">
    <source>
        <dbReference type="Proteomes" id="UP000053989"/>
    </source>
</evidence>
<dbReference type="Proteomes" id="UP000053989">
    <property type="component" value="Unassembled WGS sequence"/>
</dbReference>
<protein>
    <recommendedName>
        <fullName evidence="3">Ricin B lectin domain-containing protein</fullName>
    </recommendedName>
</protein>
<dbReference type="InParanoid" id="A0A0C3EQM1"/>
<keyword evidence="2" id="KW-1185">Reference proteome</keyword>